<dbReference type="GO" id="GO:0005789">
    <property type="term" value="C:endoplasmic reticulum membrane"/>
    <property type="evidence" value="ECO:0007669"/>
    <property type="project" value="UniProtKB-SubCell"/>
</dbReference>
<comment type="caution">
    <text evidence="12">The sequence shown here is derived from an EMBL/GenBank/DDBJ whole genome shotgun (WGS) entry which is preliminary data.</text>
</comment>
<keyword evidence="7 10" id="KW-0256">Endoplasmic reticulum</keyword>
<organism evidence="12 13">
    <name type="scientific">Elysia crispata</name>
    <name type="common">lettuce slug</name>
    <dbReference type="NCBI Taxonomy" id="231223"/>
    <lineage>
        <taxon>Eukaryota</taxon>
        <taxon>Metazoa</taxon>
        <taxon>Spiralia</taxon>
        <taxon>Lophotrochozoa</taxon>
        <taxon>Mollusca</taxon>
        <taxon>Gastropoda</taxon>
        <taxon>Heterobranchia</taxon>
        <taxon>Euthyneura</taxon>
        <taxon>Panpulmonata</taxon>
        <taxon>Sacoglossa</taxon>
        <taxon>Placobranchoidea</taxon>
        <taxon>Plakobranchidae</taxon>
        <taxon>Elysia</taxon>
    </lineage>
</organism>
<dbReference type="GO" id="GO:0042283">
    <property type="term" value="F:dolichyl pyrophosphate Glc1Man9GlcNAc2 alpha-1,3-glucosyltransferase activity"/>
    <property type="evidence" value="ECO:0007669"/>
    <property type="project" value="TreeGrafter"/>
</dbReference>
<dbReference type="InterPro" id="IPR004856">
    <property type="entry name" value="Glyco_trans_ALG6/ALG8"/>
</dbReference>
<evidence type="ECO:0000256" key="5">
    <source>
        <dbReference type="ARBA" id="ARBA00022679"/>
    </source>
</evidence>
<evidence type="ECO:0000256" key="4">
    <source>
        <dbReference type="ARBA" id="ARBA00022676"/>
    </source>
</evidence>
<keyword evidence="9 10" id="KW-0472">Membrane</keyword>
<dbReference type="EC" id="2.4.1.-" evidence="10"/>
<proteinExistence type="inferred from homology"/>
<keyword evidence="13" id="KW-1185">Reference proteome</keyword>
<feature type="transmembrane region" description="Helical" evidence="10">
    <location>
        <begin position="321"/>
        <end position="342"/>
    </location>
</feature>
<dbReference type="Pfam" id="PF03155">
    <property type="entry name" value="Alg6_Alg8"/>
    <property type="match status" value="1"/>
</dbReference>
<keyword evidence="6 10" id="KW-0812">Transmembrane</keyword>
<evidence type="ECO:0000256" key="6">
    <source>
        <dbReference type="ARBA" id="ARBA00022692"/>
    </source>
</evidence>
<evidence type="ECO:0000256" key="11">
    <source>
        <dbReference type="SAM" id="SignalP"/>
    </source>
</evidence>
<feature type="transmembrane region" description="Helical" evidence="10">
    <location>
        <begin position="394"/>
        <end position="413"/>
    </location>
</feature>
<evidence type="ECO:0000256" key="1">
    <source>
        <dbReference type="ARBA" id="ARBA00004477"/>
    </source>
</evidence>
<evidence type="ECO:0000256" key="10">
    <source>
        <dbReference type="RuleBase" id="RU363110"/>
    </source>
</evidence>
<name>A0AAE1CZ90_9GAST</name>
<gene>
    <name evidence="12" type="ORF">RRG08_046467</name>
</gene>
<dbReference type="PANTHER" id="PTHR12413">
    <property type="entry name" value="DOLICHYL GLYCOSYLTRANSFERASE"/>
    <property type="match status" value="1"/>
</dbReference>
<feature type="transmembrane region" description="Helical" evidence="10">
    <location>
        <begin position="349"/>
        <end position="366"/>
    </location>
</feature>
<feature type="signal peptide" evidence="11">
    <location>
        <begin position="1"/>
        <end position="24"/>
    </location>
</feature>
<dbReference type="EMBL" id="JAWDGP010006108">
    <property type="protein sequence ID" value="KAK3747080.1"/>
    <property type="molecule type" value="Genomic_DNA"/>
</dbReference>
<feature type="transmembrane region" description="Helical" evidence="10">
    <location>
        <begin position="227"/>
        <end position="247"/>
    </location>
</feature>
<keyword evidence="8 10" id="KW-1133">Transmembrane helix</keyword>
<comment type="similarity">
    <text evidence="3 10">Belongs to the ALG6/ALG8 glucosyltransferase family.</text>
</comment>
<feature type="transmembrane region" description="Helical" evidence="10">
    <location>
        <begin position="94"/>
        <end position="112"/>
    </location>
</feature>
<evidence type="ECO:0000313" key="12">
    <source>
        <dbReference type="EMBL" id="KAK3747080.1"/>
    </source>
</evidence>
<dbReference type="PANTHER" id="PTHR12413:SF2">
    <property type="entry name" value="DOLICHYL PYROPHOSPHATE GLC1MAN9GLCNAC2 ALPHA-1,3-GLUCOSYLTRANSFERASE-RELATED"/>
    <property type="match status" value="1"/>
</dbReference>
<dbReference type="AlphaFoldDB" id="A0AAE1CZ90"/>
<comment type="pathway">
    <text evidence="2 10">Protein modification; protein glycosylation.</text>
</comment>
<evidence type="ECO:0000256" key="3">
    <source>
        <dbReference type="ARBA" id="ARBA00008715"/>
    </source>
</evidence>
<feature type="transmembrane region" description="Helical" evidence="10">
    <location>
        <begin position="419"/>
        <end position="437"/>
    </location>
</feature>
<dbReference type="Proteomes" id="UP001283361">
    <property type="component" value="Unassembled WGS sequence"/>
</dbReference>
<keyword evidence="11" id="KW-0732">Signal</keyword>
<accession>A0AAE1CZ90</accession>
<keyword evidence="5 10" id="KW-0808">Transferase</keyword>
<keyword evidence="4 10" id="KW-0328">Glycosyltransferase</keyword>
<feature type="transmembrane region" description="Helical" evidence="10">
    <location>
        <begin position="132"/>
        <end position="150"/>
    </location>
</feature>
<feature type="transmembrane region" description="Helical" evidence="10">
    <location>
        <begin position="458"/>
        <end position="479"/>
    </location>
</feature>
<evidence type="ECO:0000256" key="8">
    <source>
        <dbReference type="ARBA" id="ARBA00022989"/>
    </source>
</evidence>
<sequence length="555" mass="63340">MAAVSTLATVSALLKLMFIPTYRSTDFEVHRNWLAITHSLPISKWYVEKTSEWTLDYPPLFAWFEWLMSQVACYVDPGMLLVSNLNYASNATVIFQRVSVILTDFVFYYAINEFQKLQLFEANTKYGKSYNAITYLIPILLIFNIGLFIVDHIHFQYNGILFGVMLLSIVRILQDKSLEGAFWFSVLLNMKHIYIYIAPPYFVYLLRTYCFQRDRPVSFSTFSKTNFVNLASVVLVVFGLSFGPFVYHHQLGQVMSRLFPFKRGLVHAYWAPNVWALYNGVDKFLTVLGLKTCLLQAEAVPAASMTGGMVQEYSHVVLPSIAPLVTMILTALGMVPALYMLWELKSPLAFVRAIILCAFTSFLFGWHVHEKAILMIIIPLTLLVKYSREDAKLFLILSTTGYFSLFPLLFTPFENLLKVLLFLQATIFSFLAIKSLFSDKVKETSSPTAFLAQSLDTLRLPLLSLVESAYLWGLAALGIFNSGLPLRLFGSDLFTRLPFLPLLLTSVYCAVGVVYCWLQFYRLFLCEKFCPKNHDDTNSLTAEDSATFISRKKRR</sequence>
<feature type="transmembrane region" description="Helical" evidence="10">
    <location>
        <begin position="157"/>
        <end position="174"/>
    </location>
</feature>
<feature type="chain" id="PRO_5042274271" description="Alpha-1,3-glucosyltransferase" evidence="11">
    <location>
        <begin position="25"/>
        <end position="555"/>
    </location>
</feature>
<reference evidence="12" key="1">
    <citation type="journal article" date="2023" name="G3 (Bethesda)">
        <title>A reference genome for the long-term kleptoplast-retaining sea slug Elysia crispata morphotype clarki.</title>
        <authorList>
            <person name="Eastman K.E."/>
            <person name="Pendleton A.L."/>
            <person name="Shaikh M.A."/>
            <person name="Suttiyut T."/>
            <person name="Ogas R."/>
            <person name="Tomko P."/>
            <person name="Gavelis G."/>
            <person name="Widhalm J.R."/>
            <person name="Wisecaver J.H."/>
        </authorList>
    </citation>
    <scope>NUCLEOTIDE SEQUENCE</scope>
    <source>
        <strain evidence="12">ECLA1</strain>
    </source>
</reference>
<dbReference type="GO" id="GO:0006487">
    <property type="term" value="P:protein N-linked glycosylation"/>
    <property type="evidence" value="ECO:0007669"/>
    <property type="project" value="TreeGrafter"/>
</dbReference>
<evidence type="ECO:0000256" key="7">
    <source>
        <dbReference type="ARBA" id="ARBA00022824"/>
    </source>
</evidence>
<feature type="transmembrane region" description="Helical" evidence="10">
    <location>
        <begin position="180"/>
        <end position="206"/>
    </location>
</feature>
<feature type="transmembrane region" description="Helical" evidence="10">
    <location>
        <begin position="499"/>
        <end position="518"/>
    </location>
</feature>
<feature type="transmembrane region" description="Helical" evidence="10">
    <location>
        <begin position="372"/>
        <end position="387"/>
    </location>
</feature>
<evidence type="ECO:0000256" key="2">
    <source>
        <dbReference type="ARBA" id="ARBA00004922"/>
    </source>
</evidence>
<protein>
    <recommendedName>
        <fullName evidence="10">Alpha-1,3-glucosyltransferase</fullName>
        <ecNumber evidence="10">2.4.1.-</ecNumber>
    </recommendedName>
</protein>
<evidence type="ECO:0000256" key="9">
    <source>
        <dbReference type="ARBA" id="ARBA00023136"/>
    </source>
</evidence>
<comment type="subcellular location">
    <subcellularLocation>
        <location evidence="1 10">Endoplasmic reticulum membrane</location>
        <topology evidence="1 10">Multi-pass membrane protein</topology>
    </subcellularLocation>
</comment>
<evidence type="ECO:0000313" key="13">
    <source>
        <dbReference type="Proteomes" id="UP001283361"/>
    </source>
</evidence>